<dbReference type="RefSeq" id="WP_248729791.1">
    <property type="nucleotide sequence ID" value="NZ_CP096829.1"/>
</dbReference>
<dbReference type="EMBL" id="CP096829">
    <property type="protein sequence ID" value="UPZ17853.1"/>
    <property type="molecule type" value="Genomic_DNA"/>
</dbReference>
<name>A0ABY4LZ83_9FLAO</name>
<organism evidence="1 2">
    <name type="scientific">Flavobacterium humidisoli</name>
    <dbReference type="NCBI Taxonomy" id="2937442"/>
    <lineage>
        <taxon>Bacteria</taxon>
        <taxon>Pseudomonadati</taxon>
        <taxon>Bacteroidota</taxon>
        <taxon>Flavobacteriia</taxon>
        <taxon>Flavobacteriales</taxon>
        <taxon>Flavobacteriaceae</taxon>
        <taxon>Flavobacterium</taxon>
    </lineage>
</organism>
<gene>
    <name evidence="1" type="ORF">M0M44_11000</name>
</gene>
<protein>
    <submittedName>
        <fullName evidence="1">Uncharacterized protein</fullName>
    </submittedName>
</protein>
<proteinExistence type="predicted"/>
<reference evidence="1 2" key="1">
    <citation type="submission" date="2022-04" db="EMBL/GenBank/DDBJ databases">
        <authorList>
            <person name="Ra J.-S."/>
            <person name="Kim S.-B."/>
        </authorList>
    </citation>
    <scope>NUCLEOTIDE SEQUENCE [LARGE SCALE GENOMIC DNA]</scope>
    <source>
        <strain evidence="1 2">MMS21-Er5</strain>
    </source>
</reference>
<dbReference type="Proteomes" id="UP000829998">
    <property type="component" value="Chromosome"/>
</dbReference>
<evidence type="ECO:0000313" key="2">
    <source>
        <dbReference type="Proteomes" id="UP000829998"/>
    </source>
</evidence>
<evidence type="ECO:0000313" key="1">
    <source>
        <dbReference type="EMBL" id="UPZ17853.1"/>
    </source>
</evidence>
<sequence>MSEFWIEKACGESIDNALIAHAYAAIDQIKDINSLHGTFWIGHVEEDYVLVIHRSMRLFFIYGENRDKQLMMYVKDWAAVKLLIKNYFAKDFSILKKEFDLYKAD</sequence>
<accession>A0ABY4LZ83</accession>
<keyword evidence="2" id="KW-1185">Reference proteome</keyword>